<gene>
    <name evidence="1" type="ORF">B0T26DRAFT_265497</name>
</gene>
<evidence type="ECO:0000313" key="2">
    <source>
        <dbReference type="Proteomes" id="UP001172101"/>
    </source>
</evidence>
<evidence type="ECO:0008006" key="3">
    <source>
        <dbReference type="Google" id="ProtNLM"/>
    </source>
</evidence>
<dbReference type="AlphaFoldDB" id="A0AA40DUE9"/>
<comment type="caution">
    <text evidence="1">The sequence shown here is derived from an EMBL/GenBank/DDBJ whole genome shotgun (WGS) entry which is preliminary data.</text>
</comment>
<name>A0AA40DUE9_9PEZI</name>
<sequence length="151" mass="16987">MTNIPALPDQNRIYRVKWGGTFGPKLDWVEDMMDIKSRAEKVVFHVLRYLELCYSTCAAAPSDQDKLCETARFSVLGHGVWNYAFSITLCHEPDSAAYRELVFRVAKPVTARDSRIAAEVAAMLWVCHHTSIPVLGVLAFESSVDTMIGYE</sequence>
<dbReference type="RefSeq" id="XP_060295542.1">
    <property type="nucleotide sequence ID" value="XM_060434074.1"/>
</dbReference>
<reference evidence="1" key="1">
    <citation type="submission" date="2023-06" db="EMBL/GenBank/DDBJ databases">
        <title>Genome-scale phylogeny and comparative genomics of the fungal order Sordariales.</title>
        <authorList>
            <consortium name="Lawrence Berkeley National Laboratory"/>
            <person name="Hensen N."/>
            <person name="Bonometti L."/>
            <person name="Westerberg I."/>
            <person name="Brannstrom I.O."/>
            <person name="Guillou S."/>
            <person name="Cros-Aarteil S."/>
            <person name="Calhoun S."/>
            <person name="Haridas S."/>
            <person name="Kuo A."/>
            <person name="Mondo S."/>
            <person name="Pangilinan J."/>
            <person name="Riley R."/>
            <person name="LaButti K."/>
            <person name="Andreopoulos B."/>
            <person name="Lipzen A."/>
            <person name="Chen C."/>
            <person name="Yanf M."/>
            <person name="Daum C."/>
            <person name="Ng V."/>
            <person name="Clum A."/>
            <person name="Steindorff A."/>
            <person name="Ohm R."/>
            <person name="Martin F."/>
            <person name="Silar P."/>
            <person name="Natvig D."/>
            <person name="Lalanne C."/>
            <person name="Gautier V."/>
            <person name="Ament-velasquez S.L."/>
            <person name="Kruys A."/>
            <person name="Hutchinson M.I."/>
            <person name="Powell A.J."/>
            <person name="Barry K."/>
            <person name="Miller A.N."/>
            <person name="Grigoriev I.V."/>
            <person name="Debuchy R."/>
            <person name="Gladieux P."/>
            <person name="Thoren M.H."/>
            <person name="Johannesson H."/>
        </authorList>
    </citation>
    <scope>NUCLEOTIDE SEQUENCE</scope>
    <source>
        <strain evidence="1">SMH2392-1A</strain>
    </source>
</reference>
<protein>
    <recommendedName>
        <fullName evidence="3">Protein kinase domain-containing protein</fullName>
    </recommendedName>
</protein>
<dbReference type="Proteomes" id="UP001172101">
    <property type="component" value="Unassembled WGS sequence"/>
</dbReference>
<dbReference type="GeneID" id="85317344"/>
<accession>A0AA40DUE9</accession>
<proteinExistence type="predicted"/>
<evidence type="ECO:0000313" key="1">
    <source>
        <dbReference type="EMBL" id="KAK0716749.1"/>
    </source>
</evidence>
<keyword evidence="2" id="KW-1185">Reference proteome</keyword>
<dbReference type="EMBL" id="JAUIRO010000004">
    <property type="protein sequence ID" value="KAK0716749.1"/>
    <property type="molecule type" value="Genomic_DNA"/>
</dbReference>
<organism evidence="1 2">
    <name type="scientific">Lasiosphaeria miniovina</name>
    <dbReference type="NCBI Taxonomy" id="1954250"/>
    <lineage>
        <taxon>Eukaryota</taxon>
        <taxon>Fungi</taxon>
        <taxon>Dikarya</taxon>
        <taxon>Ascomycota</taxon>
        <taxon>Pezizomycotina</taxon>
        <taxon>Sordariomycetes</taxon>
        <taxon>Sordariomycetidae</taxon>
        <taxon>Sordariales</taxon>
        <taxon>Lasiosphaeriaceae</taxon>
        <taxon>Lasiosphaeria</taxon>
    </lineage>
</organism>